<evidence type="ECO:0000256" key="1">
    <source>
        <dbReference type="SAM" id="MobiDB-lite"/>
    </source>
</evidence>
<dbReference type="AlphaFoldDB" id="A0A9N7UNQ1"/>
<keyword evidence="3" id="KW-1185">Reference proteome</keyword>
<organism evidence="2 3">
    <name type="scientific">Pleuronectes platessa</name>
    <name type="common">European plaice</name>
    <dbReference type="NCBI Taxonomy" id="8262"/>
    <lineage>
        <taxon>Eukaryota</taxon>
        <taxon>Metazoa</taxon>
        <taxon>Chordata</taxon>
        <taxon>Craniata</taxon>
        <taxon>Vertebrata</taxon>
        <taxon>Euteleostomi</taxon>
        <taxon>Actinopterygii</taxon>
        <taxon>Neopterygii</taxon>
        <taxon>Teleostei</taxon>
        <taxon>Neoteleostei</taxon>
        <taxon>Acanthomorphata</taxon>
        <taxon>Carangaria</taxon>
        <taxon>Pleuronectiformes</taxon>
        <taxon>Pleuronectoidei</taxon>
        <taxon>Pleuronectidae</taxon>
        <taxon>Pleuronectes</taxon>
    </lineage>
</organism>
<reference evidence="2" key="1">
    <citation type="submission" date="2020-03" db="EMBL/GenBank/DDBJ databases">
        <authorList>
            <person name="Weist P."/>
        </authorList>
    </citation>
    <scope>NUCLEOTIDE SEQUENCE</scope>
</reference>
<sequence>MRSERGAAEQTALARGWEQCGEGERGAGMMDYSSQRSVGDRLPRWICISPEPGRVGTSGVYATRFPWHGDKPHYKKGVCESHGNTSTAAKTYLFPSPSLPRSHPEMDHQCPAANAPAKHE</sequence>
<dbReference type="EMBL" id="CADEAL010001713">
    <property type="protein sequence ID" value="CAB1434938.1"/>
    <property type="molecule type" value="Genomic_DNA"/>
</dbReference>
<evidence type="ECO:0000313" key="3">
    <source>
        <dbReference type="Proteomes" id="UP001153269"/>
    </source>
</evidence>
<comment type="caution">
    <text evidence="2">The sequence shown here is derived from an EMBL/GenBank/DDBJ whole genome shotgun (WGS) entry which is preliminary data.</text>
</comment>
<name>A0A9N7UNQ1_PLEPL</name>
<feature type="region of interest" description="Disordered" evidence="1">
    <location>
        <begin position="95"/>
        <end position="120"/>
    </location>
</feature>
<dbReference type="Proteomes" id="UP001153269">
    <property type="component" value="Unassembled WGS sequence"/>
</dbReference>
<evidence type="ECO:0000313" key="2">
    <source>
        <dbReference type="EMBL" id="CAB1434938.1"/>
    </source>
</evidence>
<feature type="region of interest" description="Disordered" evidence="1">
    <location>
        <begin position="1"/>
        <end position="35"/>
    </location>
</feature>
<gene>
    <name evidence="2" type="ORF">PLEPLA_LOCUS23040</name>
</gene>
<protein>
    <submittedName>
        <fullName evidence="2">Uncharacterized protein</fullName>
    </submittedName>
</protein>
<accession>A0A9N7UNQ1</accession>
<proteinExistence type="predicted"/>